<evidence type="ECO:0000313" key="3">
    <source>
        <dbReference type="Proteomes" id="UP001208570"/>
    </source>
</evidence>
<reference evidence="2" key="1">
    <citation type="journal article" date="2023" name="Mol. Biol. Evol.">
        <title>Third-Generation Sequencing Reveals the Adaptive Role of the Epigenome in Three Deep-Sea Polychaetes.</title>
        <authorList>
            <person name="Perez M."/>
            <person name="Aroh O."/>
            <person name="Sun Y."/>
            <person name="Lan Y."/>
            <person name="Juniper S.K."/>
            <person name="Young C.R."/>
            <person name="Angers B."/>
            <person name="Qian P.Y."/>
        </authorList>
    </citation>
    <scope>NUCLEOTIDE SEQUENCE</scope>
    <source>
        <strain evidence="2">P08H-3</strain>
    </source>
</reference>
<sequence length="126" mass="14401">FFSVSVACDDESDHVRVMIVIPSLKKAFAKNEPSDGGKVDFKVKERSFDMKLSVMMKDSGAKKLQHYRYQIHKLPADVLPNKSDYKVKDGKIIIRLYKAKKVSWQAVLSESGLETYDDEKPTEEDN</sequence>
<proteinExistence type="predicted"/>
<organism evidence="2 3">
    <name type="scientific">Paralvinella palmiformis</name>
    <dbReference type="NCBI Taxonomy" id="53620"/>
    <lineage>
        <taxon>Eukaryota</taxon>
        <taxon>Metazoa</taxon>
        <taxon>Spiralia</taxon>
        <taxon>Lophotrochozoa</taxon>
        <taxon>Annelida</taxon>
        <taxon>Polychaeta</taxon>
        <taxon>Sedentaria</taxon>
        <taxon>Canalipalpata</taxon>
        <taxon>Terebellida</taxon>
        <taxon>Terebelliformia</taxon>
        <taxon>Alvinellidae</taxon>
        <taxon>Paralvinella</taxon>
    </lineage>
</organism>
<keyword evidence="3" id="KW-1185">Reference proteome</keyword>
<dbReference type="PROSITE" id="PS51203">
    <property type="entry name" value="CS"/>
    <property type="match status" value="1"/>
</dbReference>
<gene>
    <name evidence="2" type="ORF">LSH36_2088g00002</name>
</gene>
<dbReference type="EMBL" id="JAODUP010002078">
    <property type="protein sequence ID" value="KAK2139051.1"/>
    <property type="molecule type" value="Genomic_DNA"/>
</dbReference>
<evidence type="ECO:0000259" key="1">
    <source>
        <dbReference type="PROSITE" id="PS51203"/>
    </source>
</evidence>
<dbReference type="InterPro" id="IPR008978">
    <property type="entry name" value="HSP20-like_chaperone"/>
</dbReference>
<comment type="caution">
    <text evidence="2">The sequence shown here is derived from an EMBL/GenBank/DDBJ whole genome shotgun (WGS) entry which is preliminary data.</text>
</comment>
<dbReference type="AlphaFoldDB" id="A0AAD9IQF6"/>
<accession>A0AAD9IQF6</accession>
<dbReference type="Proteomes" id="UP001208570">
    <property type="component" value="Unassembled WGS sequence"/>
</dbReference>
<dbReference type="InterPro" id="IPR007052">
    <property type="entry name" value="CS_dom"/>
</dbReference>
<feature type="domain" description="CS" evidence="1">
    <location>
        <begin position="1"/>
        <end position="108"/>
    </location>
</feature>
<protein>
    <recommendedName>
        <fullName evidence="1">CS domain-containing protein</fullName>
    </recommendedName>
</protein>
<name>A0AAD9IQF6_9ANNE</name>
<evidence type="ECO:0000313" key="2">
    <source>
        <dbReference type="EMBL" id="KAK2139051.1"/>
    </source>
</evidence>
<dbReference type="SUPFAM" id="SSF49764">
    <property type="entry name" value="HSP20-like chaperones"/>
    <property type="match status" value="1"/>
</dbReference>
<dbReference type="Gene3D" id="2.60.40.790">
    <property type="match status" value="1"/>
</dbReference>
<feature type="non-terminal residue" evidence="2">
    <location>
        <position position="1"/>
    </location>
</feature>